<dbReference type="STRING" id="139420.A0A371D1Z2"/>
<evidence type="ECO:0000313" key="2">
    <source>
        <dbReference type="EMBL" id="RDX46554.1"/>
    </source>
</evidence>
<evidence type="ECO:0000256" key="1">
    <source>
        <dbReference type="ARBA" id="ARBA00008383"/>
    </source>
</evidence>
<dbReference type="InterPro" id="IPR003673">
    <property type="entry name" value="CoA-Trfase_fam_III"/>
</dbReference>
<accession>A0A371D1Z2</accession>
<name>A0A371D1Z2_9APHY</name>
<dbReference type="Pfam" id="PF02515">
    <property type="entry name" value="CoA_transf_3"/>
    <property type="match status" value="1"/>
</dbReference>
<comment type="similarity">
    <text evidence="1">Belongs to the CoA-transferase III family.</text>
</comment>
<evidence type="ECO:0000313" key="3">
    <source>
        <dbReference type="Proteomes" id="UP000256964"/>
    </source>
</evidence>
<proteinExistence type="inferred from homology"/>
<dbReference type="OrthoDB" id="2308815at2759"/>
<dbReference type="PANTHER" id="PTHR48228">
    <property type="entry name" value="SUCCINYL-COA--D-CITRAMALATE COA-TRANSFERASE"/>
    <property type="match status" value="1"/>
</dbReference>
<dbReference type="PANTHER" id="PTHR48228:SF4">
    <property type="entry name" value="BLR3030 PROTEIN"/>
    <property type="match status" value="1"/>
</dbReference>
<dbReference type="EMBL" id="KZ857426">
    <property type="protein sequence ID" value="RDX46554.1"/>
    <property type="molecule type" value="Genomic_DNA"/>
</dbReference>
<sequence length="520" mass="56688">MRGTHIVTPTARLTSCDTASPCSRIMQTVRAPAEELWRYLRLPEDAISRLRLSEDPDPIVDSSFKIGTAVQTSIGLAGLAAAHLYQLRTGVEQSVTVDARHAALEFKSEAYYALTRESGEGFALFDPLAGIYQTKDNSYVRIHTNFPHHKQGILDILQCEPTKESIARALLDWSAVDFETAAASRKMVATALRSFEQWDAHPQGQALADTPPVILCKVGDASKRTISGKASRPLDGIRVLDLTRVLAGPICGRTLAAHGADVLWITSPKLPALPMLDIDTSRGKRTTQLDLDEPTDHKTLTELVKDADVFLQAYRPGGLAAKGFGVDQVAKLRPGIVYASLCAYGWEGPWKDRRGFDSLVQTASGFNVAEAESYAAFNGASGPLPHPPKALPMQALDHAAGYMLALGIQAALHRTITEGGSWEVRVSLAAVGRWIRSLGRLEPAIAFGEGRPLPPRSMSDPEVARFTTEIMEADSRHTVGRERRTMRAVRHAAILSETPVKEADAPMRLDAHSPEWLARE</sequence>
<keyword evidence="3" id="KW-1185">Reference proteome</keyword>
<protein>
    <submittedName>
        <fullName evidence="2">CoA-transferase family III</fullName>
    </submittedName>
</protein>
<dbReference type="SUPFAM" id="SSF89796">
    <property type="entry name" value="CoA-transferase family III (CaiB/BaiF)"/>
    <property type="match status" value="2"/>
</dbReference>
<reference evidence="2 3" key="1">
    <citation type="journal article" date="2018" name="Biotechnol. Biofuels">
        <title>Integrative visual omics of the white-rot fungus Polyporus brumalis exposes the biotechnological potential of its oxidative enzymes for delignifying raw plant biomass.</title>
        <authorList>
            <person name="Miyauchi S."/>
            <person name="Rancon A."/>
            <person name="Drula E."/>
            <person name="Hage H."/>
            <person name="Chaduli D."/>
            <person name="Favel A."/>
            <person name="Grisel S."/>
            <person name="Henrissat B."/>
            <person name="Herpoel-Gimbert I."/>
            <person name="Ruiz-Duenas F.J."/>
            <person name="Chevret D."/>
            <person name="Hainaut M."/>
            <person name="Lin J."/>
            <person name="Wang M."/>
            <person name="Pangilinan J."/>
            <person name="Lipzen A."/>
            <person name="Lesage-Meessen L."/>
            <person name="Navarro D."/>
            <person name="Riley R."/>
            <person name="Grigoriev I.V."/>
            <person name="Zhou S."/>
            <person name="Raouche S."/>
            <person name="Rosso M.N."/>
        </authorList>
    </citation>
    <scope>NUCLEOTIDE SEQUENCE [LARGE SCALE GENOMIC DNA]</scope>
    <source>
        <strain evidence="2 3">BRFM 1820</strain>
    </source>
</reference>
<gene>
    <name evidence="2" type="ORF">OH76DRAFT_834623</name>
</gene>
<dbReference type="Gene3D" id="3.40.50.10540">
    <property type="entry name" value="Crotonobetainyl-coa:carnitine coa-transferase, domain 1"/>
    <property type="match status" value="1"/>
</dbReference>
<dbReference type="AlphaFoldDB" id="A0A371D1Z2"/>
<dbReference type="InterPro" id="IPR050509">
    <property type="entry name" value="CoA-transferase_III"/>
</dbReference>
<dbReference type="InterPro" id="IPR023606">
    <property type="entry name" value="CoA-Trfase_III_dom_1_sf"/>
</dbReference>
<dbReference type="GO" id="GO:0003824">
    <property type="term" value="F:catalytic activity"/>
    <property type="evidence" value="ECO:0007669"/>
    <property type="project" value="InterPro"/>
</dbReference>
<dbReference type="Proteomes" id="UP000256964">
    <property type="component" value="Unassembled WGS sequence"/>
</dbReference>
<organism evidence="2 3">
    <name type="scientific">Lentinus brumalis</name>
    <dbReference type="NCBI Taxonomy" id="2498619"/>
    <lineage>
        <taxon>Eukaryota</taxon>
        <taxon>Fungi</taxon>
        <taxon>Dikarya</taxon>
        <taxon>Basidiomycota</taxon>
        <taxon>Agaricomycotina</taxon>
        <taxon>Agaricomycetes</taxon>
        <taxon>Polyporales</taxon>
        <taxon>Polyporaceae</taxon>
        <taxon>Lentinus</taxon>
    </lineage>
</organism>